<dbReference type="Proteomes" id="UP000007266">
    <property type="component" value="Linkage group 4"/>
</dbReference>
<evidence type="ECO:0000313" key="3">
    <source>
        <dbReference type="EMBL" id="KYB28080.1"/>
    </source>
</evidence>
<protein>
    <recommendedName>
        <fullName evidence="5">Secreted protein</fullName>
    </recommendedName>
</protein>
<accession>A0A139WJA3</accession>
<dbReference type="AlphaFoldDB" id="A0A139WJA3"/>
<dbReference type="EMBL" id="KQ971338">
    <property type="protein sequence ID" value="KYB28080.1"/>
    <property type="molecule type" value="Genomic_DNA"/>
</dbReference>
<evidence type="ECO:0000256" key="2">
    <source>
        <dbReference type="SAM" id="SignalP"/>
    </source>
</evidence>
<feature type="chain" id="PRO_5007300097" description="Secreted protein" evidence="2">
    <location>
        <begin position="20"/>
        <end position="83"/>
    </location>
</feature>
<evidence type="ECO:0000313" key="4">
    <source>
        <dbReference type="Proteomes" id="UP000007266"/>
    </source>
</evidence>
<keyword evidence="2" id="KW-0732">Signal</keyword>
<feature type="region of interest" description="Disordered" evidence="1">
    <location>
        <begin position="60"/>
        <end position="83"/>
    </location>
</feature>
<proteinExistence type="predicted"/>
<evidence type="ECO:0000256" key="1">
    <source>
        <dbReference type="SAM" id="MobiDB-lite"/>
    </source>
</evidence>
<gene>
    <name evidence="3" type="primary">AUGUSTUS-3.0.2_34668</name>
    <name evidence="3" type="ORF">TcasGA2_TC034668</name>
</gene>
<sequence>MKIASIFLVAFLCTFQTSAVELKPSNTDIISGVIDDVADIANGVVCLVDEVTGILLPNQDSSCYNDENTNDDCGDESPSSTAP</sequence>
<reference evidence="3 4" key="2">
    <citation type="journal article" date="2010" name="Nucleic Acids Res.">
        <title>BeetleBase in 2010: revisions to provide comprehensive genomic information for Tribolium castaneum.</title>
        <authorList>
            <person name="Kim H.S."/>
            <person name="Murphy T."/>
            <person name="Xia J."/>
            <person name="Caragea D."/>
            <person name="Park Y."/>
            <person name="Beeman R.W."/>
            <person name="Lorenzen M.D."/>
            <person name="Butcher S."/>
            <person name="Manak J.R."/>
            <person name="Brown S.J."/>
        </authorList>
    </citation>
    <scope>GENOME REANNOTATION</scope>
    <source>
        <strain evidence="3 4">Georgia GA2</strain>
    </source>
</reference>
<dbReference type="InParanoid" id="A0A139WJA3"/>
<name>A0A139WJA3_TRICA</name>
<evidence type="ECO:0008006" key="5">
    <source>
        <dbReference type="Google" id="ProtNLM"/>
    </source>
</evidence>
<keyword evidence="4" id="KW-1185">Reference proteome</keyword>
<reference evidence="3 4" key="1">
    <citation type="journal article" date="2008" name="Nature">
        <title>The genome of the model beetle and pest Tribolium castaneum.</title>
        <authorList>
            <consortium name="Tribolium Genome Sequencing Consortium"/>
            <person name="Richards S."/>
            <person name="Gibbs R.A."/>
            <person name="Weinstock G.M."/>
            <person name="Brown S.J."/>
            <person name="Denell R."/>
            <person name="Beeman R.W."/>
            <person name="Gibbs R."/>
            <person name="Beeman R.W."/>
            <person name="Brown S.J."/>
            <person name="Bucher G."/>
            <person name="Friedrich M."/>
            <person name="Grimmelikhuijzen C.J."/>
            <person name="Klingler M."/>
            <person name="Lorenzen M."/>
            <person name="Richards S."/>
            <person name="Roth S."/>
            <person name="Schroder R."/>
            <person name="Tautz D."/>
            <person name="Zdobnov E.M."/>
            <person name="Muzny D."/>
            <person name="Gibbs R.A."/>
            <person name="Weinstock G.M."/>
            <person name="Attaway T."/>
            <person name="Bell S."/>
            <person name="Buhay C.J."/>
            <person name="Chandrabose M.N."/>
            <person name="Chavez D."/>
            <person name="Clerk-Blankenburg K.P."/>
            <person name="Cree A."/>
            <person name="Dao M."/>
            <person name="Davis C."/>
            <person name="Chacko J."/>
            <person name="Dinh H."/>
            <person name="Dugan-Rocha S."/>
            <person name="Fowler G."/>
            <person name="Garner T.T."/>
            <person name="Garnes J."/>
            <person name="Gnirke A."/>
            <person name="Hawes A."/>
            <person name="Hernandez J."/>
            <person name="Hines S."/>
            <person name="Holder M."/>
            <person name="Hume J."/>
            <person name="Jhangiani S.N."/>
            <person name="Joshi V."/>
            <person name="Khan Z.M."/>
            <person name="Jackson L."/>
            <person name="Kovar C."/>
            <person name="Kowis A."/>
            <person name="Lee S."/>
            <person name="Lewis L.R."/>
            <person name="Margolis J."/>
            <person name="Morgan M."/>
            <person name="Nazareth L.V."/>
            <person name="Nguyen N."/>
            <person name="Okwuonu G."/>
            <person name="Parker D."/>
            <person name="Richards S."/>
            <person name="Ruiz S.J."/>
            <person name="Santibanez J."/>
            <person name="Savard J."/>
            <person name="Scherer S.E."/>
            <person name="Schneider B."/>
            <person name="Sodergren E."/>
            <person name="Tautz D."/>
            <person name="Vattahil S."/>
            <person name="Villasana D."/>
            <person name="White C.S."/>
            <person name="Wright R."/>
            <person name="Park Y."/>
            <person name="Beeman R.W."/>
            <person name="Lord J."/>
            <person name="Oppert B."/>
            <person name="Lorenzen M."/>
            <person name="Brown S."/>
            <person name="Wang L."/>
            <person name="Savard J."/>
            <person name="Tautz D."/>
            <person name="Richards S."/>
            <person name="Weinstock G."/>
            <person name="Gibbs R.A."/>
            <person name="Liu Y."/>
            <person name="Worley K."/>
            <person name="Weinstock G."/>
            <person name="Elsik C.G."/>
            <person name="Reese J.T."/>
            <person name="Elhaik E."/>
            <person name="Landan G."/>
            <person name="Graur D."/>
            <person name="Arensburger P."/>
            <person name="Atkinson P."/>
            <person name="Beeman R.W."/>
            <person name="Beidler J."/>
            <person name="Brown S.J."/>
            <person name="Demuth J.P."/>
            <person name="Drury D.W."/>
            <person name="Du Y.Z."/>
            <person name="Fujiwara H."/>
            <person name="Lorenzen M."/>
            <person name="Maselli V."/>
            <person name="Osanai M."/>
            <person name="Park Y."/>
            <person name="Robertson H.M."/>
            <person name="Tu Z."/>
            <person name="Wang J.J."/>
            <person name="Wang S."/>
            <person name="Richards S."/>
            <person name="Song H."/>
            <person name="Zhang L."/>
            <person name="Sodergren E."/>
            <person name="Werner D."/>
            <person name="Stanke M."/>
            <person name="Morgenstern B."/>
            <person name="Solovyev V."/>
            <person name="Kosarev P."/>
            <person name="Brown G."/>
            <person name="Chen H.C."/>
            <person name="Ermolaeva O."/>
            <person name="Hlavina W."/>
            <person name="Kapustin Y."/>
            <person name="Kiryutin B."/>
            <person name="Kitts P."/>
            <person name="Maglott D."/>
            <person name="Pruitt K."/>
            <person name="Sapojnikov V."/>
            <person name="Souvorov A."/>
            <person name="Mackey A.J."/>
            <person name="Waterhouse R.M."/>
            <person name="Wyder S."/>
            <person name="Zdobnov E.M."/>
            <person name="Zdobnov E.M."/>
            <person name="Wyder S."/>
            <person name="Kriventseva E.V."/>
            <person name="Kadowaki T."/>
            <person name="Bork P."/>
            <person name="Aranda M."/>
            <person name="Bao R."/>
            <person name="Beermann A."/>
            <person name="Berns N."/>
            <person name="Bolognesi R."/>
            <person name="Bonneton F."/>
            <person name="Bopp D."/>
            <person name="Brown S.J."/>
            <person name="Bucher G."/>
            <person name="Butts T."/>
            <person name="Chaumot A."/>
            <person name="Denell R.E."/>
            <person name="Ferrier D.E."/>
            <person name="Friedrich M."/>
            <person name="Gordon C.M."/>
            <person name="Jindra M."/>
            <person name="Klingler M."/>
            <person name="Lan Q."/>
            <person name="Lattorff H.M."/>
            <person name="Laudet V."/>
            <person name="von Levetsow C."/>
            <person name="Liu Z."/>
            <person name="Lutz R."/>
            <person name="Lynch J.A."/>
            <person name="da Fonseca R.N."/>
            <person name="Posnien N."/>
            <person name="Reuter R."/>
            <person name="Roth S."/>
            <person name="Savard J."/>
            <person name="Schinko J.B."/>
            <person name="Schmitt C."/>
            <person name="Schoppmeier M."/>
            <person name="Schroder R."/>
            <person name="Shippy T.D."/>
            <person name="Simonnet F."/>
            <person name="Marques-Souza H."/>
            <person name="Tautz D."/>
            <person name="Tomoyasu Y."/>
            <person name="Trauner J."/>
            <person name="Van der Zee M."/>
            <person name="Vervoort M."/>
            <person name="Wittkopp N."/>
            <person name="Wimmer E.A."/>
            <person name="Yang X."/>
            <person name="Jones A.K."/>
            <person name="Sattelle D.B."/>
            <person name="Ebert P.R."/>
            <person name="Nelson D."/>
            <person name="Scott J.G."/>
            <person name="Beeman R.W."/>
            <person name="Muthukrishnan S."/>
            <person name="Kramer K.J."/>
            <person name="Arakane Y."/>
            <person name="Beeman R.W."/>
            <person name="Zhu Q."/>
            <person name="Hogenkamp D."/>
            <person name="Dixit R."/>
            <person name="Oppert B."/>
            <person name="Jiang H."/>
            <person name="Zou Z."/>
            <person name="Marshall J."/>
            <person name="Elpidina E."/>
            <person name="Vinokurov K."/>
            <person name="Oppert C."/>
            <person name="Zou Z."/>
            <person name="Evans J."/>
            <person name="Lu Z."/>
            <person name="Zhao P."/>
            <person name="Sumathipala N."/>
            <person name="Altincicek B."/>
            <person name="Vilcinskas A."/>
            <person name="Williams M."/>
            <person name="Hultmark D."/>
            <person name="Hetru C."/>
            <person name="Jiang H."/>
            <person name="Grimmelikhuijzen C.J."/>
            <person name="Hauser F."/>
            <person name="Cazzamali G."/>
            <person name="Williamson M."/>
            <person name="Park Y."/>
            <person name="Li B."/>
            <person name="Tanaka Y."/>
            <person name="Predel R."/>
            <person name="Neupert S."/>
            <person name="Schachtner J."/>
            <person name="Verleyen P."/>
            <person name="Raible F."/>
            <person name="Bork P."/>
            <person name="Friedrich M."/>
            <person name="Walden K.K."/>
            <person name="Robertson H.M."/>
            <person name="Angeli S."/>
            <person name="Foret S."/>
            <person name="Bucher G."/>
            <person name="Schuetz S."/>
            <person name="Maleszka R."/>
            <person name="Wimmer E.A."/>
            <person name="Beeman R.W."/>
            <person name="Lorenzen M."/>
            <person name="Tomoyasu Y."/>
            <person name="Miller S.C."/>
            <person name="Grossmann D."/>
            <person name="Bucher G."/>
        </authorList>
    </citation>
    <scope>NUCLEOTIDE SEQUENCE [LARGE SCALE GENOMIC DNA]</scope>
    <source>
        <strain evidence="3 4">Georgia GA2</strain>
    </source>
</reference>
<feature type="signal peptide" evidence="2">
    <location>
        <begin position="1"/>
        <end position="19"/>
    </location>
</feature>
<organism evidence="3 4">
    <name type="scientific">Tribolium castaneum</name>
    <name type="common">Red flour beetle</name>
    <dbReference type="NCBI Taxonomy" id="7070"/>
    <lineage>
        <taxon>Eukaryota</taxon>
        <taxon>Metazoa</taxon>
        <taxon>Ecdysozoa</taxon>
        <taxon>Arthropoda</taxon>
        <taxon>Hexapoda</taxon>
        <taxon>Insecta</taxon>
        <taxon>Pterygota</taxon>
        <taxon>Neoptera</taxon>
        <taxon>Endopterygota</taxon>
        <taxon>Coleoptera</taxon>
        <taxon>Polyphaga</taxon>
        <taxon>Cucujiformia</taxon>
        <taxon>Tenebrionidae</taxon>
        <taxon>Tenebrionidae incertae sedis</taxon>
        <taxon>Tribolium</taxon>
    </lineage>
</organism>